<evidence type="ECO:0000256" key="1">
    <source>
        <dbReference type="PROSITE-ProRule" id="PRU00152"/>
    </source>
</evidence>
<evidence type="ECO:0000256" key="2">
    <source>
        <dbReference type="SAM" id="MobiDB-lite"/>
    </source>
</evidence>
<gene>
    <name evidence="4" type="ORF">MCOS_LOCUS8971</name>
</gene>
<dbReference type="PROSITE" id="PS50095">
    <property type="entry name" value="PLAT"/>
    <property type="match status" value="1"/>
</dbReference>
<reference evidence="4 5" key="1">
    <citation type="submission" date="2018-10" db="EMBL/GenBank/DDBJ databases">
        <authorList>
            <consortium name="Pathogen Informatics"/>
        </authorList>
    </citation>
    <scope>NUCLEOTIDE SEQUENCE [LARGE SCALE GENOMIC DNA]</scope>
</reference>
<dbReference type="Proteomes" id="UP000267029">
    <property type="component" value="Unassembled WGS sequence"/>
</dbReference>
<name>A0A0R3UMJ4_MESCO</name>
<organism evidence="4 5">
    <name type="scientific">Mesocestoides corti</name>
    <name type="common">Flatworm</name>
    <dbReference type="NCBI Taxonomy" id="53468"/>
    <lineage>
        <taxon>Eukaryota</taxon>
        <taxon>Metazoa</taxon>
        <taxon>Spiralia</taxon>
        <taxon>Lophotrochozoa</taxon>
        <taxon>Platyhelminthes</taxon>
        <taxon>Cestoda</taxon>
        <taxon>Eucestoda</taxon>
        <taxon>Cyclophyllidea</taxon>
        <taxon>Mesocestoididae</taxon>
        <taxon>Mesocestoides</taxon>
    </lineage>
</organism>
<dbReference type="Gene3D" id="2.60.60.20">
    <property type="entry name" value="PLAT/LH2 domain"/>
    <property type="match status" value="2"/>
</dbReference>
<feature type="domain" description="PLAT" evidence="3">
    <location>
        <begin position="184"/>
        <end position="306"/>
    </location>
</feature>
<dbReference type="InterPro" id="IPR052970">
    <property type="entry name" value="Inner_ear_hair_cell_LOXHD"/>
</dbReference>
<accession>A0A0R3UMJ4</accession>
<keyword evidence="5" id="KW-1185">Reference proteome</keyword>
<dbReference type="OrthoDB" id="5322100at2759"/>
<dbReference type="PANTHER" id="PTHR45901">
    <property type="entry name" value="PROTEIN CBG12474"/>
    <property type="match status" value="1"/>
</dbReference>
<dbReference type="AlphaFoldDB" id="A0A0R3UMJ4"/>
<proteinExistence type="predicted"/>
<dbReference type="SUPFAM" id="SSF49723">
    <property type="entry name" value="Lipase/lipooxygenase domain (PLAT/LH2 domain)"/>
    <property type="match status" value="1"/>
</dbReference>
<evidence type="ECO:0000313" key="5">
    <source>
        <dbReference type="Proteomes" id="UP000267029"/>
    </source>
</evidence>
<protein>
    <recommendedName>
        <fullName evidence="3">PLAT domain-containing protein</fullName>
    </recommendedName>
</protein>
<evidence type="ECO:0000259" key="3">
    <source>
        <dbReference type="PROSITE" id="PS50095"/>
    </source>
</evidence>
<dbReference type="STRING" id="53468.A0A0R3UMJ4"/>
<dbReference type="EMBL" id="UXSR01005612">
    <property type="protein sequence ID" value="VDD82968.1"/>
    <property type="molecule type" value="Genomic_DNA"/>
</dbReference>
<evidence type="ECO:0000313" key="4">
    <source>
        <dbReference type="EMBL" id="VDD82968.1"/>
    </source>
</evidence>
<dbReference type="PANTHER" id="PTHR45901:SF7">
    <property type="entry name" value="OXYGEN-REGULATED PROTEIN 1"/>
    <property type="match status" value="1"/>
</dbReference>
<feature type="region of interest" description="Disordered" evidence="2">
    <location>
        <begin position="120"/>
        <end position="176"/>
    </location>
</feature>
<dbReference type="InterPro" id="IPR036392">
    <property type="entry name" value="PLAT/LH2_dom_sf"/>
</dbReference>
<dbReference type="InterPro" id="IPR001024">
    <property type="entry name" value="PLAT/LH2_dom"/>
</dbReference>
<comment type="caution">
    <text evidence="1">Lacks conserved residue(s) required for the propagation of feature annotation.</text>
</comment>
<sequence>MRNGGIIMLCTSPEQTLVARRLDAANGNSEGTLVAWATGPRKSEAYWRVHRRAGQGVGEEDCSFRVHRVRSRGLVRLESVVHPGLMLYILANGFVTAASSLTGKNTVFYPMIVEFGTRKTTTQTSTPHSLDADEPTTAPDTPTSVNGSRRSEDSKDDEASETSGPRKSPLRRGGTINKKLDKESDWKVKLHTSESAYNSLVVLVVYGARGDSGPIILGSSDGENALFRAGNIDEFKASIINLADIGPLFKIRLEVSPVNESKLPYWGLYLVIFENMVTHASVMFDFTNRPFMRTYSNCQLSREQVVCGKEPDQQVRARLPLEVLSPDELDPSVGLVVYSVKLRLALSDETVTPSDIRGFYSGPKISLLGHYGGTGRRTVGLNNSEPSEGNGDLKVYVCRLEAVYLGPLERCTIGPVAEPGGHGNLCESIDVLDPLTNSQYRFPAHVWIGTEWGCGAREVSLQPEDHNVTEDFKGYNRCQGYAHDAPIVPGDLENTFLRPALPRLETPAS</sequence>